<protein>
    <submittedName>
        <fullName evidence="1">DUF6157 family protein</fullName>
    </submittedName>
</protein>
<reference evidence="1" key="1">
    <citation type="submission" date="2022-08" db="EMBL/GenBank/DDBJ databases">
        <authorList>
            <person name="Deng Y."/>
            <person name="Han X.-F."/>
            <person name="Zhang Y.-Q."/>
        </authorList>
    </citation>
    <scope>NUCLEOTIDE SEQUENCE</scope>
    <source>
        <strain evidence="1">CPCC 205763</strain>
    </source>
</reference>
<dbReference type="EMBL" id="JANLCM010000001">
    <property type="protein sequence ID" value="MCS5717672.1"/>
    <property type="molecule type" value="Genomic_DNA"/>
</dbReference>
<gene>
    <name evidence="1" type="ORF">N1027_05925</name>
</gene>
<name>A0ABT2GN64_9MICO</name>
<sequence length="134" mass="14875">MTTNYIDTFIAVAPDCRVVIAETPPTTAKPTVAALQFELIAEHPYEMTSDEVLFAVHATRNNVNDDDLDSERERFFAKDQACLRASPLGKRYGWGTHHDENGRVALVGIGTADYDRLLGDDHLTHKAAMRSSRA</sequence>
<dbReference type="InterPro" id="IPR046155">
    <property type="entry name" value="DUF6157"/>
</dbReference>
<accession>A0ABT2GN64</accession>
<dbReference type="RefSeq" id="WP_259506116.1">
    <property type="nucleotide sequence ID" value="NZ_JANLCM010000001.1"/>
</dbReference>
<evidence type="ECO:0000313" key="2">
    <source>
        <dbReference type="Proteomes" id="UP001165584"/>
    </source>
</evidence>
<comment type="caution">
    <text evidence="1">The sequence shown here is derived from an EMBL/GenBank/DDBJ whole genome shotgun (WGS) entry which is preliminary data.</text>
</comment>
<keyword evidence="2" id="KW-1185">Reference proteome</keyword>
<proteinExistence type="predicted"/>
<dbReference type="Proteomes" id="UP001165584">
    <property type="component" value="Unassembled WGS sequence"/>
</dbReference>
<dbReference type="Pfam" id="PF19654">
    <property type="entry name" value="DUF6157"/>
    <property type="match status" value="1"/>
</dbReference>
<organism evidence="1 2">
    <name type="scientific">Herbiconiux aconitum</name>
    <dbReference type="NCBI Taxonomy" id="2970913"/>
    <lineage>
        <taxon>Bacteria</taxon>
        <taxon>Bacillati</taxon>
        <taxon>Actinomycetota</taxon>
        <taxon>Actinomycetes</taxon>
        <taxon>Micrococcales</taxon>
        <taxon>Microbacteriaceae</taxon>
        <taxon>Herbiconiux</taxon>
    </lineage>
</organism>
<evidence type="ECO:0000313" key="1">
    <source>
        <dbReference type="EMBL" id="MCS5717672.1"/>
    </source>
</evidence>